<dbReference type="InterPro" id="IPR012929">
    <property type="entry name" value="Nucleoprot-TPR/MLP1-2_dom"/>
</dbReference>
<dbReference type="GO" id="GO:0005643">
    <property type="term" value="C:nuclear pore"/>
    <property type="evidence" value="ECO:0007669"/>
    <property type="project" value="TreeGrafter"/>
</dbReference>
<feature type="coiled-coil region" evidence="1">
    <location>
        <begin position="1210"/>
        <end position="1408"/>
    </location>
</feature>
<evidence type="ECO:0000313" key="6">
    <source>
        <dbReference type="Proteomes" id="UP001309876"/>
    </source>
</evidence>
<evidence type="ECO:0000256" key="2">
    <source>
        <dbReference type="SAM" id="MobiDB-lite"/>
    </source>
</evidence>
<dbReference type="GO" id="GO:0006406">
    <property type="term" value="P:mRNA export from nucleus"/>
    <property type="evidence" value="ECO:0007669"/>
    <property type="project" value="TreeGrafter"/>
</dbReference>
<feature type="compositionally biased region" description="Polar residues" evidence="2">
    <location>
        <begin position="1820"/>
        <end position="1837"/>
    </location>
</feature>
<feature type="region of interest" description="Disordered" evidence="2">
    <location>
        <begin position="364"/>
        <end position="406"/>
    </location>
</feature>
<feature type="region of interest" description="Disordered" evidence="2">
    <location>
        <begin position="1756"/>
        <end position="1979"/>
    </location>
</feature>
<keyword evidence="1" id="KW-0175">Coiled coil</keyword>
<protein>
    <submittedName>
        <fullName evidence="5">Protein mlp1</fullName>
    </submittedName>
</protein>
<name>A0AAN7T1C1_9EURO</name>
<feature type="compositionally biased region" description="Low complexity" evidence="2">
    <location>
        <begin position="1915"/>
        <end position="1924"/>
    </location>
</feature>
<feature type="domain" description="Nucleoprotein TPR/MPL1" evidence="4">
    <location>
        <begin position="183"/>
        <end position="261"/>
    </location>
</feature>
<dbReference type="GO" id="GO:0017056">
    <property type="term" value="F:structural constituent of nuclear pore"/>
    <property type="evidence" value="ECO:0007669"/>
    <property type="project" value="TreeGrafter"/>
</dbReference>
<evidence type="ECO:0000259" key="4">
    <source>
        <dbReference type="Pfam" id="PF25481"/>
    </source>
</evidence>
<evidence type="ECO:0000313" key="5">
    <source>
        <dbReference type="EMBL" id="KAK5086344.1"/>
    </source>
</evidence>
<feature type="compositionally biased region" description="Polar residues" evidence="2">
    <location>
        <begin position="233"/>
        <end position="244"/>
    </location>
</feature>
<dbReference type="EMBL" id="JAVRRJ010000003">
    <property type="protein sequence ID" value="KAK5086344.1"/>
    <property type="molecule type" value="Genomic_DNA"/>
</dbReference>
<feature type="compositionally biased region" description="Low complexity" evidence="2">
    <location>
        <begin position="1467"/>
        <end position="1483"/>
    </location>
</feature>
<feature type="compositionally biased region" description="Basic and acidic residues" evidence="2">
    <location>
        <begin position="1757"/>
        <end position="1772"/>
    </location>
</feature>
<feature type="compositionally biased region" description="Low complexity" evidence="2">
    <location>
        <begin position="1795"/>
        <end position="1819"/>
    </location>
</feature>
<evidence type="ECO:0000259" key="3">
    <source>
        <dbReference type="Pfam" id="PF07926"/>
    </source>
</evidence>
<comment type="caution">
    <text evidence="5">The sequence shown here is derived from an EMBL/GenBank/DDBJ whole genome shotgun (WGS) entry which is preliminary data.</text>
</comment>
<dbReference type="PANTHER" id="PTHR18898:SF2">
    <property type="entry name" value="NUCLEOPROTEIN TPR"/>
    <property type="match status" value="1"/>
</dbReference>
<feature type="coiled-coil region" evidence="1">
    <location>
        <begin position="1046"/>
        <end position="1151"/>
    </location>
</feature>
<feature type="domain" description="Nucleoprotein TPR/MLP1-2" evidence="3">
    <location>
        <begin position="1063"/>
        <end position="1190"/>
    </location>
</feature>
<gene>
    <name evidence="5" type="primary">MLP1</name>
    <name evidence="5" type="ORF">LTR05_003512</name>
</gene>
<feature type="compositionally biased region" description="Low complexity" evidence="2">
    <location>
        <begin position="1863"/>
        <end position="1874"/>
    </location>
</feature>
<feature type="compositionally biased region" description="Basic and acidic residues" evidence="2">
    <location>
        <begin position="1454"/>
        <end position="1466"/>
    </location>
</feature>
<feature type="compositionally biased region" description="Polar residues" evidence="2">
    <location>
        <begin position="1444"/>
        <end position="1453"/>
    </location>
</feature>
<organism evidence="5 6">
    <name type="scientific">Lithohypha guttulata</name>
    <dbReference type="NCBI Taxonomy" id="1690604"/>
    <lineage>
        <taxon>Eukaryota</taxon>
        <taxon>Fungi</taxon>
        <taxon>Dikarya</taxon>
        <taxon>Ascomycota</taxon>
        <taxon>Pezizomycotina</taxon>
        <taxon>Eurotiomycetes</taxon>
        <taxon>Chaetothyriomycetidae</taxon>
        <taxon>Chaetothyriales</taxon>
        <taxon>Trichomeriaceae</taxon>
        <taxon>Lithohypha</taxon>
    </lineage>
</organism>
<feature type="region of interest" description="Disordered" evidence="2">
    <location>
        <begin position="1645"/>
        <end position="1673"/>
    </location>
</feature>
<dbReference type="PANTHER" id="PTHR18898">
    <property type="entry name" value="NUCLEOPROTEIN TPR-RELATED"/>
    <property type="match status" value="1"/>
</dbReference>
<feature type="region of interest" description="Disordered" evidence="2">
    <location>
        <begin position="1589"/>
        <end position="1614"/>
    </location>
</feature>
<dbReference type="Pfam" id="PF25481">
    <property type="entry name" value="Nucleoprot-TPR"/>
    <property type="match status" value="1"/>
</dbReference>
<accession>A0AAN7T1C1</accession>
<feature type="compositionally biased region" description="Polar residues" evidence="2">
    <location>
        <begin position="1943"/>
        <end position="1955"/>
    </location>
</feature>
<evidence type="ECO:0000256" key="1">
    <source>
        <dbReference type="SAM" id="Coils"/>
    </source>
</evidence>
<feature type="compositionally biased region" description="Basic and acidic residues" evidence="2">
    <location>
        <begin position="1431"/>
        <end position="1443"/>
    </location>
</feature>
<feature type="coiled-coil region" evidence="1">
    <location>
        <begin position="979"/>
        <end position="1013"/>
    </location>
</feature>
<feature type="region of interest" description="Disordered" evidence="2">
    <location>
        <begin position="218"/>
        <end position="265"/>
    </location>
</feature>
<feature type="coiled-coil region" evidence="1">
    <location>
        <begin position="1500"/>
        <end position="1586"/>
    </location>
</feature>
<feature type="coiled-coil region" evidence="1">
    <location>
        <begin position="586"/>
        <end position="627"/>
    </location>
</feature>
<dbReference type="Pfam" id="PF07926">
    <property type="entry name" value="TPR_MLP1_2"/>
    <property type="match status" value="1"/>
</dbReference>
<feature type="compositionally biased region" description="Basic and acidic residues" evidence="2">
    <location>
        <begin position="245"/>
        <end position="265"/>
    </location>
</feature>
<dbReference type="InterPro" id="IPR057577">
    <property type="entry name" value="Nucleoprot-TPR/MLP1_dom"/>
</dbReference>
<feature type="region of interest" description="Disordered" evidence="2">
    <location>
        <begin position="1431"/>
        <end position="1496"/>
    </location>
</feature>
<feature type="coiled-coil region" evidence="1">
    <location>
        <begin position="1697"/>
        <end position="1732"/>
    </location>
</feature>
<dbReference type="Proteomes" id="UP001309876">
    <property type="component" value="Unassembled WGS sequence"/>
</dbReference>
<proteinExistence type="predicted"/>
<feature type="compositionally biased region" description="Basic and acidic residues" evidence="2">
    <location>
        <begin position="1594"/>
        <end position="1606"/>
    </location>
</feature>
<dbReference type="GO" id="GO:0006606">
    <property type="term" value="P:protein import into nucleus"/>
    <property type="evidence" value="ECO:0007669"/>
    <property type="project" value="InterPro"/>
</dbReference>
<feature type="compositionally biased region" description="Basic and acidic residues" evidence="2">
    <location>
        <begin position="1645"/>
        <end position="1663"/>
    </location>
</feature>
<reference evidence="5 6" key="1">
    <citation type="submission" date="2023-08" db="EMBL/GenBank/DDBJ databases">
        <title>Black Yeasts Isolated from many extreme environments.</title>
        <authorList>
            <person name="Coleine C."/>
            <person name="Stajich J.E."/>
            <person name="Selbmann L."/>
        </authorList>
    </citation>
    <scope>NUCLEOTIDE SEQUENCE [LARGE SCALE GENOMIC DNA]</scope>
    <source>
        <strain evidence="5 6">CCFEE 5910</strain>
    </source>
</reference>
<feature type="coiled-coil region" evidence="1">
    <location>
        <begin position="452"/>
        <end position="521"/>
    </location>
</feature>
<feature type="compositionally biased region" description="Basic and acidic residues" evidence="2">
    <location>
        <begin position="218"/>
        <end position="229"/>
    </location>
</feature>
<feature type="coiled-coil region" evidence="1">
    <location>
        <begin position="736"/>
        <end position="879"/>
    </location>
</feature>
<keyword evidence="6" id="KW-1185">Reference proteome</keyword>
<feature type="coiled-coil region" evidence="1">
    <location>
        <begin position="905"/>
        <end position="932"/>
    </location>
</feature>
<sequence length="1979" mass="223090">MAADIDVRSIAVFASVSESTVNTILSDPTAALVHTFLQSLENRAKHCEQVKSQKTKLEVELETVVRTNESKTKVLQNSRDRAIADASKLRQDLQTAESVRAQAQSELEGLRQSIESESLETTSLGAKFTSLETSHRDTLSLLDSKSKEIDRLAQDLTEEHNKVVALRREVSTLEQQKQEASSATTSAKFRQASLEQELELQKKNIDWYESERKIKNDEHQKFRREKNARVSELQRSLDQQTEQTDSLRRSENSLKSQLEEQGRRSEDLLKQIEKLQEKDITTAEQHRIEVDSLNRLVDLHKSAAETARARVEELSQALEEARDDAADEIGKIRAEIQEEHNERQAAEQHVSELETRISALEAELQQPRTQPGTPRFETNGPLPSTPARPGTPSVSFTPRSTRPMKNGMTTTQLFAAYNESEKRLVQEIKANEQLQAYVDSMLEDLEASRPQIDELRNDQARLQNEVVEISQLADEAKQQRDAAKKEASMLQGNLDKISTELEEARQMCRDLGSQVRRLLLEQQAGALSDAEYNRLVNDLAEVNQRDINHLSSTQQHVNQYLLGFRTIAELQEQNEKQLGTIRGLVSRLDSEEARETQNKYQQLEKDLEAANAKINDYRAEIQHMVAQQKSYVKERDMFKNMLTRRGQIDPADFSRSLPAAGLSTSLLSDRASPAVESDLTKLVKDLQSQYDSFRRDTRTDAASMRTQITDLSQRNSQLHAEASRNLGQFTAVTQRYEMLQANHEALKLDHQNLQKRANAASETSTKQELRIQQVAEELVETKGILDGLRRESANLKAEKDLWKSIEKRLIEDNESLRNERSRLDHLNTNLQNLLNEKEQSDLESRRRYQAQNDSLELDLQSARRRLEEEIEEKKQIALRRTYEHEQIQKRNEELLVSMGTIREELTAAKTSKDHLQARVDELTVELRSAEERLEVLARPTTRTIPQTSGTEDDGPSTEQELAVQISELKRDLDLRTAELAKTNADIEQYKAIAQDAEDRLAQIEETVDQDKQDVEISLTERDQKIKDLEQSITDISSELLTTNSELSKLHDEQAESSRRLEEQRNTLQAEIDRLKESEEKAQEQAALYLEASREQQKIAEDRQQSYEAELLKHTEAVKSSQDSRAEANRLRIELAEVKSEAQNAVTDLQQKQSSWADMESRYKQEVLNAKNRDAEKDQHNKSLLATLETLQKQTVVAQRSQGTTFNIRNTENAENQSHDLSSLMEQIRRQSSDLEVATTNLTLRTLDADRLTRQVQSLQSQLDDARLKLDQEQRASINLEKSNLESRKLVETINELNLNREANTTLRIEKKQAEQILGEKTQELQQLKEELIPLRAHIVELEHELELKQGEMDLLQKDRDSWQLRTQNILSKYDRVDPAELEEMKTRVSELEAERDQAVAAQTALQARIDEFPETVEAAKAELRTRLGEQFKTRDRDMKEKRNQLQADLNSAVQERDAAVTERDELQTALTAAQNAAKAEQPASSPQESTPQARGHDVRIKELEKIISDKDAQIAALTATQAENKVREEDVKKAFNDRFNALKREAEAAKDTAVDEERARVTTEFQRKIEDLKAEQKKELADLRAQILPETGQVDEHAKPTQESKDAGPGMTFEDLANNLTTEQARVLVKREPLKAMIKNTVKKEAELRKAAESGTESSDKVEPALPEDFEEKLAERTEALIHQKQEEFNLERENIIKEQQEAFELQKQALNEEHQQKLAEEVAKAKTATEKMAQGKLTLIQKQSANNLAKINAVKRAAEETPEKPVKEVWEVAKTAKPPVEAPKPGAAQPSRQTPSNSSAGTSAPSTSTTTSAPAPTTEETVQQPILEQAGSTNGGLSPHNDTEPQDAEAGDEATQFGESNAASAVQSQAQAVRSNLPQPPSQLPRGSYSNRGQRGGPQAARGTGIPRGGGNFGNNTVNVNSRGGRGGRGAYNSASPGRGGSSFNPNAAQFTPSKRQREDGTDDGNLGKRIRGGGAGS</sequence>